<evidence type="ECO:0008006" key="3">
    <source>
        <dbReference type="Google" id="ProtNLM"/>
    </source>
</evidence>
<dbReference type="RefSeq" id="WP_271806255.1">
    <property type="nucleotide sequence ID" value="NZ_JAQMTU010000127.1"/>
</dbReference>
<evidence type="ECO:0000313" key="1">
    <source>
        <dbReference type="EMBL" id="MDB9488797.1"/>
    </source>
</evidence>
<proteinExistence type="predicted"/>
<organism evidence="1 2">
    <name type="scientific">Dolichospermum circinale CS-537/01</name>
    <dbReference type="NCBI Taxonomy" id="3021739"/>
    <lineage>
        <taxon>Bacteria</taxon>
        <taxon>Bacillati</taxon>
        <taxon>Cyanobacteriota</taxon>
        <taxon>Cyanophyceae</taxon>
        <taxon>Nostocales</taxon>
        <taxon>Aphanizomenonaceae</taxon>
        <taxon>Dolichospermum</taxon>
        <taxon>Dolichospermum circinale</taxon>
    </lineage>
</organism>
<name>A0ABT5AA00_9CYAN</name>
<keyword evidence="2" id="KW-1185">Reference proteome</keyword>
<sequence length="79" mass="9093">MNRNFIACKAQVFNRGVPPESFLNELIDWANQAPDEVFEKNDNKDIYSSVAPELGPWNNLLHRKAVMLKEFQGFLSDHS</sequence>
<reference evidence="1 2" key="1">
    <citation type="submission" date="2023-01" db="EMBL/GenBank/DDBJ databases">
        <title>Genomes from the Australian National Cyanobacteria Reference Collection.</title>
        <authorList>
            <person name="Willis A."/>
            <person name="Lee E.M.F."/>
        </authorList>
    </citation>
    <scope>NUCLEOTIDE SEQUENCE [LARGE SCALE GENOMIC DNA]</scope>
    <source>
        <strain evidence="1 2">CS-537/01</strain>
    </source>
</reference>
<gene>
    <name evidence="1" type="ORF">PN492_19955</name>
</gene>
<accession>A0ABT5AA00</accession>
<protein>
    <recommendedName>
        <fullName evidence="3">Transposase</fullName>
    </recommendedName>
</protein>
<dbReference type="EMBL" id="JAQMTU010000127">
    <property type="protein sequence ID" value="MDB9488797.1"/>
    <property type="molecule type" value="Genomic_DNA"/>
</dbReference>
<dbReference type="Proteomes" id="UP001212123">
    <property type="component" value="Unassembled WGS sequence"/>
</dbReference>
<evidence type="ECO:0000313" key="2">
    <source>
        <dbReference type="Proteomes" id="UP001212123"/>
    </source>
</evidence>
<comment type="caution">
    <text evidence="1">The sequence shown here is derived from an EMBL/GenBank/DDBJ whole genome shotgun (WGS) entry which is preliminary data.</text>
</comment>